<dbReference type="InterPro" id="IPR002575">
    <property type="entry name" value="Aminoglycoside_PTrfase"/>
</dbReference>
<organism evidence="2 3">
    <name type="scientific">Paenibacillus gyeongsangnamensis</name>
    <dbReference type="NCBI Taxonomy" id="3388067"/>
    <lineage>
        <taxon>Bacteria</taxon>
        <taxon>Bacillati</taxon>
        <taxon>Bacillota</taxon>
        <taxon>Bacilli</taxon>
        <taxon>Bacillales</taxon>
        <taxon>Paenibacillaceae</taxon>
        <taxon>Paenibacillus</taxon>
    </lineage>
</organism>
<feature type="domain" description="Aminoglycoside phosphotransferase" evidence="1">
    <location>
        <begin position="34"/>
        <end position="95"/>
    </location>
</feature>
<dbReference type="Pfam" id="PF01636">
    <property type="entry name" value="APH"/>
    <property type="match status" value="1"/>
</dbReference>
<name>A0ABT4QDW3_9BACL</name>
<sequence length="154" mass="16803">MSLLDGYDTPLGESGSALSLERSFGKLELRGTAKEIELARQIAEKALAQLPDDEALVAVHANPATTHTFVDPDSGQYMGTIDFGDAYISHPVFDLRRWGPADHGILLSGYVSENPVSEDFMRIWNVVHIVDSINVFSDKEDLSADLAGLLEKLS</sequence>
<gene>
    <name evidence="2" type="ORF">O9H85_22060</name>
</gene>
<dbReference type="InterPro" id="IPR011009">
    <property type="entry name" value="Kinase-like_dom_sf"/>
</dbReference>
<evidence type="ECO:0000313" key="2">
    <source>
        <dbReference type="EMBL" id="MCZ8515057.1"/>
    </source>
</evidence>
<protein>
    <submittedName>
        <fullName evidence="2">Phosphotransferase</fullName>
    </submittedName>
</protein>
<dbReference type="SUPFAM" id="SSF56112">
    <property type="entry name" value="Protein kinase-like (PK-like)"/>
    <property type="match status" value="1"/>
</dbReference>
<dbReference type="Gene3D" id="3.90.1200.10">
    <property type="match status" value="1"/>
</dbReference>
<evidence type="ECO:0000313" key="3">
    <source>
        <dbReference type="Proteomes" id="UP001527882"/>
    </source>
</evidence>
<comment type="caution">
    <text evidence="2">The sequence shown here is derived from an EMBL/GenBank/DDBJ whole genome shotgun (WGS) entry which is preliminary data.</text>
</comment>
<evidence type="ECO:0000259" key="1">
    <source>
        <dbReference type="Pfam" id="PF01636"/>
    </source>
</evidence>
<accession>A0ABT4QDW3</accession>
<reference evidence="2 3" key="1">
    <citation type="submission" date="2022-12" db="EMBL/GenBank/DDBJ databases">
        <title>Draft genome sequence of Paenibacillus sp. dW9.</title>
        <authorList>
            <person name="Choi E.-W."/>
            <person name="Kim D.-U."/>
        </authorList>
    </citation>
    <scope>NUCLEOTIDE SEQUENCE [LARGE SCALE GENOMIC DNA]</scope>
    <source>
        <strain evidence="3">dW9</strain>
    </source>
</reference>
<dbReference type="EMBL" id="JAQAGZ010000015">
    <property type="protein sequence ID" value="MCZ8515057.1"/>
    <property type="molecule type" value="Genomic_DNA"/>
</dbReference>
<dbReference type="RefSeq" id="WP_269883585.1">
    <property type="nucleotide sequence ID" value="NZ_JAQAGZ010000015.1"/>
</dbReference>
<dbReference type="Proteomes" id="UP001527882">
    <property type="component" value="Unassembled WGS sequence"/>
</dbReference>
<keyword evidence="3" id="KW-1185">Reference proteome</keyword>
<proteinExistence type="predicted"/>